<organism evidence="1 2">
    <name type="scientific">Shewanella cutis</name>
    <dbReference type="NCBI Taxonomy" id="2766780"/>
    <lineage>
        <taxon>Bacteria</taxon>
        <taxon>Pseudomonadati</taxon>
        <taxon>Pseudomonadota</taxon>
        <taxon>Gammaproteobacteria</taxon>
        <taxon>Alteromonadales</taxon>
        <taxon>Shewanellaceae</taxon>
        <taxon>Shewanella</taxon>
    </lineage>
</organism>
<dbReference type="EMBL" id="JACSDI010000023">
    <property type="protein sequence ID" value="MCG9966072.1"/>
    <property type="molecule type" value="Genomic_DNA"/>
</dbReference>
<sequence>MKAITNESDYDLIYTYIEKVINRTRTLPDNVFDPSFKFFSFITFDELLMPIFFEYLQQYSLKIGENGFWITSLAPDPKKYYGHYFNFFGTIEFLNTDTHKDYLAGLHHYPKDSKADAIAYNADLLMFLSKKCDWAVYGDRDAEIAICAFKDINKMELFKSLYGLGFLEGVTAASDYAYGVTSNSVFKKTFITNYSYSVTVK</sequence>
<comment type="caution">
    <text evidence="1">The sequence shown here is derived from an EMBL/GenBank/DDBJ whole genome shotgun (WGS) entry which is preliminary data.</text>
</comment>
<evidence type="ECO:0000313" key="1">
    <source>
        <dbReference type="EMBL" id="MCG9966072.1"/>
    </source>
</evidence>
<accession>A0ABS9R0E4</accession>
<dbReference type="Proteomes" id="UP000829384">
    <property type="component" value="Unassembled WGS sequence"/>
</dbReference>
<reference evidence="1 2" key="1">
    <citation type="submission" date="2020-08" db="EMBL/GenBank/DDBJ databases">
        <title>Whole genome sequence of Shewanella sp strain PS-2.</title>
        <authorList>
            <person name="Das S.K."/>
        </authorList>
    </citation>
    <scope>NUCLEOTIDE SEQUENCE [LARGE SCALE GENOMIC DNA]</scope>
    <source>
        <strain evidence="1 2">PS-2</strain>
    </source>
</reference>
<name>A0ABS9R0E4_9GAMM</name>
<protein>
    <submittedName>
        <fullName evidence="1">Uncharacterized protein</fullName>
    </submittedName>
</protein>
<keyword evidence="2" id="KW-1185">Reference proteome</keyword>
<gene>
    <name evidence="1" type="ORF">H9J30_19500</name>
</gene>
<proteinExistence type="predicted"/>
<evidence type="ECO:0000313" key="2">
    <source>
        <dbReference type="Proteomes" id="UP000829384"/>
    </source>
</evidence>
<dbReference type="RefSeq" id="WP_240132522.1">
    <property type="nucleotide sequence ID" value="NZ_JACSDI010000023.1"/>
</dbReference>